<dbReference type="EMBL" id="BONR01000004">
    <property type="protein sequence ID" value="GIG55297.1"/>
    <property type="molecule type" value="Genomic_DNA"/>
</dbReference>
<gene>
    <name evidence="2" type="ORF">Dac01nite_20490</name>
</gene>
<dbReference type="PANTHER" id="PTHR43194">
    <property type="entry name" value="HYDROLASE ALPHA/BETA FOLD FAMILY"/>
    <property type="match status" value="1"/>
</dbReference>
<reference evidence="2" key="1">
    <citation type="submission" date="2021-01" db="EMBL/GenBank/DDBJ databases">
        <title>Whole genome shotgun sequence of Demequina activiva NBRC 110675.</title>
        <authorList>
            <person name="Komaki H."/>
            <person name="Tamura T."/>
        </authorList>
    </citation>
    <scope>NUCLEOTIDE SEQUENCE</scope>
    <source>
        <strain evidence="2">NBRC 110675</strain>
    </source>
</reference>
<dbReference type="InterPro" id="IPR000073">
    <property type="entry name" value="AB_hydrolase_1"/>
</dbReference>
<evidence type="ECO:0000313" key="2">
    <source>
        <dbReference type="EMBL" id="GIG55297.1"/>
    </source>
</evidence>
<name>A0A919Q2Z3_9MICO</name>
<dbReference type="PANTHER" id="PTHR43194:SF5">
    <property type="entry name" value="PIMELOYL-[ACYL-CARRIER PROTEIN] METHYL ESTER ESTERASE"/>
    <property type="match status" value="1"/>
</dbReference>
<dbReference type="Gene3D" id="3.40.50.1820">
    <property type="entry name" value="alpha/beta hydrolase"/>
    <property type="match status" value="1"/>
</dbReference>
<dbReference type="GO" id="GO:0016787">
    <property type="term" value="F:hydrolase activity"/>
    <property type="evidence" value="ECO:0007669"/>
    <property type="project" value="UniProtKB-KW"/>
</dbReference>
<feature type="domain" description="AB hydrolase-1" evidence="1">
    <location>
        <begin position="10"/>
        <end position="243"/>
    </location>
</feature>
<dbReference type="Pfam" id="PF12697">
    <property type="entry name" value="Abhydrolase_6"/>
    <property type="match status" value="1"/>
</dbReference>
<dbReference type="SUPFAM" id="SSF53474">
    <property type="entry name" value="alpha/beta-Hydrolases"/>
    <property type="match status" value="1"/>
</dbReference>
<dbReference type="InterPro" id="IPR029058">
    <property type="entry name" value="AB_hydrolase_fold"/>
</dbReference>
<dbReference type="AlphaFoldDB" id="A0A919Q2Z3"/>
<protein>
    <submittedName>
        <fullName evidence="2">Alpha/beta hydrolase</fullName>
    </submittedName>
</protein>
<dbReference type="RefSeq" id="WP_203656631.1">
    <property type="nucleotide sequence ID" value="NZ_BONR01000004.1"/>
</dbReference>
<organism evidence="2 3">
    <name type="scientific">Demequina activiva</name>
    <dbReference type="NCBI Taxonomy" id="1582364"/>
    <lineage>
        <taxon>Bacteria</taxon>
        <taxon>Bacillati</taxon>
        <taxon>Actinomycetota</taxon>
        <taxon>Actinomycetes</taxon>
        <taxon>Micrococcales</taxon>
        <taxon>Demequinaceae</taxon>
        <taxon>Demequina</taxon>
    </lineage>
</organism>
<proteinExistence type="predicted"/>
<dbReference type="Proteomes" id="UP000652354">
    <property type="component" value="Unassembled WGS sequence"/>
</dbReference>
<comment type="caution">
    <text evidence="2">The sequence shown here is derived from an EMBL/GenBank/DDBJ whole genome shotgun (WGS) entry which is preliminary data.</text>
</comment>
<keyword evidence="3" id="KW-1185">Reference proteome</keyword>
<dbReference type="InterPro" id="IPR050228">
    <property type="entry name" value="Carboxylesterase_BioH"/>
</dbReference>
<keyword evidence="2" id="KW-0378">Hydrolase</keyword>
<sequence length="250" mass="25558">MSLIPDGPPIVLLNAFPVDRAQWEPLIAAWGDRVRGDVITFDMPGIGEMPLTEEEPGLELIADAAVLAMREATGHDAAIWIGCSMGGYVAMAVAERSPDAVAGLGLIATKATADSEEALATREEAAHAAEAAGGAPDPHAAAAGLVGTEGPAREELVDWVAANVARHSGEGIAWGQRAMAARPDRTEVLRAVDAPAVVVGGTKDAIIPREALDSMAAALGVDPVIVEGAGHLVALEAPVETASALLPLLR</sequence>
<evidence type="ECO:0000313" key="3">
    <source>
        <dbReference type="Proteomes" id="UP000652354"/>
    </source>
</evidence>
<accession>A0A919Q2Z3</accession>
<evidence type="ECO:0000259" key="1">
    <source>
        <dbReference type="Pfam" id="PF12697"/>
    </source>
</evidence>
<dbReference type="PRINTS" id="PR00111">
    <property type="entry name" value="ABHYDROLASE"/>
</dbReference>